<evidence type="ECO:0000256" key="1">
    <source>
        <dbReference type="SAM" id="MobiDB-lite"/>
    </source>
</evidence>
<evidence type="ECO:0000313" key="4">
    <source>
        <dbReference type="EMBL" id="MDM8274379.1"/>
    </source>
</evidence>
<keyword evidence="2" id="KW-1133">Transmembrane helix</keyword>
<gene>
    <name evidence="4" type="ORF">QUW28_02525</name>
</gene>
<feature type="region of interest" description="Disordered" evidence="1">
    <location>
        <begin position="1"/>
        <end position="61"/>
    </location>
</feature>
<feature type="transmembrane region" description="Helical" evidence="2">
    <location>
        <begin position="66"/>
        <end position="88"/>
    </location>
</feature>
<dbReference type="InterPro" id="IPR027954">
    <property type="entry name" value="Transcobalamin-like_C"/>
</dbReference>
<feature type="compositionally biased region" description="Polar residues" evidence="1">
    <location>
        <begin position="108"/>
        <end position="118"/>
    </location>
</feature>
<dbReference type="RefSeq" id="WP_289544321.1">
    <property type="nucleotide sequence ID" value="NZ_JAUDDZ010000002.1"/>
</dbReference>
<keyword evidence="2" id="KW-0472">Membrane</keyword>
<sequence length="305" mass="29600">MGKNATTPRDAHEQSRPGADAFISLDGRADAQETPSASKGTEAPGGSSAPGADVPSPGHAPSRAKVAWAAVGAVLCLALALVSLGFVYPAQDGSWSLAWLFQTTEEATDVSAQGSVAPTASEDDADDGPADDAAADDGSATSGEADVAASSATGADDGAASAGSQGAPSGGASDAGGSGSSSADASQDADASGGASSDAGEQQPATVTISVSVSSSEVGGPVSASGSFTFEEGATAYDALCALNLSVNAQSSAYGIYVTAIGGLAQFDHGSNSGWMYSVNGASPNTSASSYVLRDGDSVSWYYVV</sequence>
<feature type="compositionally biased region" description="Low complexity" evidence="1">
    <location>
        <begin position="136"/>
        <end position="172"/>
    </location>
</feature>
<accession>A0ABT7V8Z8</accession>
<reference evidence="5" key="1">
    <citation type="submission" date="2023-06" db="EMBL/GenBank/DDBJ databases">
        <title>Identification and characterization of horizontal gene transfer across gut microbiota members of farm animals based on homology search.</title>
        <authorList>
            <person name="Zeman M."/>
            <person name="Kubasova T."/>
            <person name="Jahodarova E."/>
            <person name="Nykrynova M."/>
            <person name="Rychlik I."/>
        </authorList>
    </citation>
    <scope>NUCLEOTIDE SEQUENCE [LARGE SCALE GENOMIC DNA]</scope>
    <source>
        <strain evidence="5">154_Feed</strain>
    </source>
</reference>
<organism evidence="4 5">
    <name type="scientific">Enorma phocaeensis</name>
    <dbReference type="NCBI Taxonomy" id="1871019"/>
    <lineage>
        <taxon>Bacteria</taxon>
        <taxon>Bacillati</taxon>
        <taxon>Actinomycetota</taxon>
        <taxon>Coriobacteriia</taxon>
        <taxon>Coriobacteriales</taxon>
        <taxon>Coriobacteriaceae</taxon>
        <taxon>Enorma</taxon>
    </lineage>
</organism>
<feature type="compositionally biased region" description="Acidic residues" evidence="1">
    <location>
        <begin position="121"/>
        <end position="135"/>
    </location>
</feature>
<evidence type="ECO:0000256" key="2">
    <source>
        <dbReference type="SAM" id="Phobius"/>
    </source>
</evidence>
<dbReference type="Proteomes" id="UP001529421">
    <property type="component" value="Unassembled WGS sequence"/>
</dbReference>
<dbReference type="Pfam" id="PF14478">
    <property type="entry name" value="DUF4430"/>
    <property type="match status" value="1"/>
</dbReference>
<feature type="compositionally biased region" description="Low complexity" evidence="1">
    <location>
        <begin position="210"/>
        <end position="223"/>
    </location>
</feature>
<proteinExistence type="predicted"/>
<feature type="region of interest" description="Disordered" evidence="1">
    <location>
        <begin position="108"/>
        <end position="223"/>
    </location>
</feature>
<keyword evidence="5" id="KW-1185">Reference proteome</keyword>
<keyword evidence="2" id="KW-0812">Transmembrane</keyword>
<name>A0ABT7V8Z8_9ACTN</name>
<dbReference type="EMBL" id="JAUDDZ010000002">
    <property type="protein sequence ID" value="MDM8274379.1"/>
    <property type="molecule type" value="Genomic_DNA"/>
</dbReference>
<protein>
    <submittedName>
        <fullName evidence="4">DUF4430 domain-containing protein</fullName>
    </submittedName>
</protein>
<dbReference type="Gene3D" id="2.170.130.30">
    <property type="match status" value="1"/>
</dbReference>
<evidence type="ECO:0000259" key="3">
    <source>
        <dbReference type="Pfam" id="PF14478"/>
    </source>
</evidence>
<feature type="compositionally biased region" description="Low complexity" evidence="1">
    <location>
        <begin position="180"/>
        <end position="200"/>
    </location>
</feature>
<comment type="caution">
    <text evidence="4">The sequence shown here is derived from an EMBL/GenBank/DDBJ whole genome shotgun (WGS) entry which is preliminary data.</text>
</comment>
<evidence type="ECO:0000313" key="5">
    <source>
        <dbReference type="Proteomes" id="UP001529421"/>
    </source>
</evidence>
<feature type="domain" description="Transcobalamin-like C-terminal" evidence="3">
    <location>
        <begin position="233"/>
        <end position="303"/>
    </location>
</feature>